<evidence type="ECO:0000313" key="5">
    <source>
        <dbReference type="Proteomes" id="UP001172673"/>
    </source>
</evidence>
<dbReference type="PANTHER" id="PTHR43544:SF7">
    <property type="entry name" value="NADB-LER2"/>
    <property type="match status" value="1"/>
</dbReference>
<comment type="similarity">
    <text evidence="1">Belongs to the short-chain dehydrogenases/reductases (SDR) family.</text>
</comment>
<evidence type="ECO:0000256" key="2">
    <source>
        <dbReference type="ARBA" id="ARBA00022857"/>
    </source>
</evidence>
<dbReference type="PANTHER" id="PTHR43544">
    <property type="entry name" value="SHORT-CHAIN DEHYDROGENASE/REDUCTASE"/>
    <property type="match status" value="1"/>
</dbReference>
<comment type="caution">
    <text evidence="4">The sequence shown here is derived from an EMBL/GenBank/DDBJ whole genome shotgun (WGS) entry which is preliminary data.</text>
</comment>
<dbReference type="EMBL" id="JAPDRK010000009">
    <property type="protein sequence ID" value="KAJ9608748.1"/>
    <property type="molecule type" value="Genomic_DNA"/>
</dbReference>
<dbReference type="Proteomes" id="UP001172673">
    <property type="component" value="Unassembled WGS sequence"/>
</dbReference>
<organism evidence="4 5">
    <name type="scientific">Cladophialophora chaetospira</name>
    <dbReference type="NCBI Taxonomy" id="386627"/>
    <lineage>
        <taxon>Eukaryota</taxon>
        <taxon>Fungi</taxon>
        <taxon>Dikarya</taxon>
        <taxon>Ascomycota</taxon>
        <taxon>Pezizomycotina</taxon>
        <taxon>Eurotiomycetes</taxon>
        <taxon>Chaetothyriomycetidae</taxon>
        <taxon>Chaetothyriales</taxon>
        <taxon>Herpotrichiellaceae</taxon>
        <taxon>Cladophialophora</taxon>
    </lineage>
</organism>
<dbReference type="InterPro" id="IPR051468">
    <property type="entry name" value="Fungal_SecMetab_SDRs"/>
</dbReference>
<keyword evidence="3" id="KW-0560">Oxidoreductase</keyword>
<name>A0AA38X8C9_9EURO</name>
<evidence type="ECO:0008006" key="6">
    <source>
        <dbReference type="Google" id="ProtNLM"/>
    </source>
</evidence>
<evidence type="ECO:0000256" key="3">
    <source>
        <dbReference type="ARBA" id="ARBA00023002"/>
    </source>
</evidence>
<dbReference type="Pfam" id="PF00106">
    <property type="entry name" value="adh_short"/>
    <property type="match status" value="1"/>
</dbReference>
<protein>
    <recommendedName>
        <fullName evidence="6">Norsolorinic acid ketoreductase</fullName>
    </recommendedName>
</protein>
<evidence type="ECO:0000313" key="4">
    <source>
        <dbReference type="EMBL" id="KAJ9608748.1"/>
    </source>
</evidence>
<dbReference type="InterPro" id="IPR020904">
    <property type="entry name" value="Sc_DH/Rdtase_CS"/>
</dbReference>
<dbReference type="PROSITE" id="PS00061">
    <property type="entry name" value="ADH_SHORT"/>
    <property type="match status" value="1"/>
</dbReference>
<dbReference type="Gene3D" id="3.40.50.720">
    <property type="entry name" value="NAD(P)-binding Rossmann-like Domain"/>
    <property type="match status" value="1"/>
</dbReference>
<gene>
    <name evidence="4" type="ORF">H2200_006519</name>
</gene>
<sequence length="248" mass="26214">MPSTVLITGSNRGIGLELLRLYLSQAGNTVISAVRDPTHSSTQAIQALPTAEKTRHIVVGIDSASPSTADAAIKELKSRYNITSIDTVIANAGIGESWVPARETSIEAADLHFAVNAVGPLALFRAVRPLLLASSSTPRFVVISTVLGSIGDQGNRPIPDTAYGMSKAAVNFLVGKIHHEEENLVTFPIHPGWVQTPLGNSIATAVGMKEAAITQEVSAAGVYEQIEKSTKEASSGKFIDYQGNSIPW</sequence>
<dbReference type="SUPFAM" id="SSF51735">
    <property type="entry name" value="NAD(P)-binding Rossmann-fold domains"/>
    <property type="match status" value="1"/>
</dbReference>
<proteinExistence type="inferred from homology"/>
<dbReference type="CDD" id="cd05325">
    <property type="entry name" value="carb_red_sniffer_like_SDR_c"/>
    <property type="match status" value="1"/>
</dbReference>
<keyword evidence="5" id="KW-1185">Reference proteome</keyword>
<evidence type="ECO:0000256" key="1">
    <source>
        <dbReference type="ARBA" id="ARBA00006484"/>
    </source>
</evidence>
<dbReference type="PRINTS" id="PR00081">
    <property type="entry name" value="GDHRDH"/>
</dbReference>
<dbReference type="AlphaFoldDB" id="A0AA38X8C9"/>
<dbReference type="GO" id="GO:0016491">
    <property type="term" value="F:oxidoreductase activity"/>
    <property type="evidence" value="ECO:0007669"/>
    <property type="project" value="UniProtKB-KW"/>
</dbReference>
<keyword evidence="2" id="KW-0521">NADP</keyword>
<dbReference type="InterPro" id="IPR002347">
    <property type="entry name" value="SDR_fam"/>
</dbReference>
<dbReference type="GO" id="GO:0005737">
    <property type="term" value="C:cytoplasm"/>
    <property type="evidence" value="ECO:0007669"/>
    <property type="project" value="TreeGrafter"/>
</dbReference>
<accession>A0AA38X8C9</accession>
<reference evidence="4" key="1">
    <citation type="submission" date="2022-10" db="EMBL/GenBank/DDBJ databases">
        <title>Culturing micro-colonial fungi from biological soil crusts in the Mojave desert and describing Neophaeococcomyces mojavensis, and introducing the new genera and species Taxawa tesnikishii.</title>
        <authorList>
            <person name="Kurbessoian T."/>
            <person name="Stajich J.E."/>
        </authorList>
    </citation>
    <scope>NUCLEOTIDE SEQUENCE</scope>
    <source>
        <strain evidence="4">TK_41</strain>
    </source>
</reference>
<dbReference type="InterPro" id="IPR036291">
    <property type="entry name" value="NAD(P)-bd_dom_sf"/>
</dbReference>